<proteinExistence type="predicted"/>
<evidence type="ECO:0000256" key="1">
    <source>
        <dbReference type="SAM" id="MobiDB-lite"/>
    </source>
</evidence>
<dbReference type="EMBL" id="MU001744">
    <property type="protein sequence ID" value="KAF2800673.1"/>
    <property type="molecule type" value="Genomic_DNA"/>
</dbReference>
<evidence type="ECO:0000313" key="3">
    <source>
        <dbReference type="Proteomes" id="UP000799757"/>
    </source>
</evidence>
<dbReference type="AlphaFoldDB" id="A0A6A6XWP3"/>
<keyword evidence="3" id="KW-1185">Reference proteome</keyword>
<feature type="region of interest" description="Disordered" evidence="1">
    <location>
        <begin position="186"/>
        <end position="209"/>
    </location>
</feature>
<sequence>MIFTAVLRFRVAGLSHLPILSPTARARAYAGHSQEQWQRFYPSFSVCFKFSSSICVVPIGFFLFTSSLIYPSTLPTNTPKNYHLAHSNPIQTNPNQAITNKEGYLLHSKNTNWRWGTVPAEERVDLKDRVNAALKEEEVPEVDEFTLSWRMSRVFSWMQKQCMSPSLYFFHLFHCVVKGEKPRRRWYKTDPNTTPISTTTTTAEQEEVS</sequence>
<protein>
    <submittedName>
        <fullName evidence="2">Uncharacterized protein</fullName>
    </submittedName>
</protein>
<organism evidence="2 3">
    <name type="scientific">Melanomma pulvis-pyrius CBS 109.77</name>
    <dbReference type="NCBI Taxonomy" id="1314802"/>
    <lineage>
        <taxon>Eukaryota</taxon>
        <taxon>Fungi</taxon>
        <taxon>Dikarya</taxon>
        <taxon>Ascomycota</taxon>
        <taxon>Pezizomycotina</taxon>
        <taxon>Dothideomycetes</taxon>
        <taxon>Pleosporomycetidae</taxon>
        <taxon>Pleosporales</taxon>
        <taxon>Melanommataceae</taxon>
        <taxon>Melanomma</taxon>
    </lineage>
</organism>
<dbReference type="Proteomes" id="UP000799757">
    <property type="component" value="Unassembled WGS sequence"/>
</dbReference>
<dbReference type="OrthoDB" id="3799196at2759"/>
<feature type="compositionally biased region" description="Low complexity" evidence="1">
    <location>
        <begin position="189"/>
        <end position="202"/>
    </location>
</feature>
<evidence type="ECO:0000313" key="2">
    <source>
        <dbReference type="EMBL" id="KAF2800673.1"/>
    </source>
</evidence>
<name>A0A6A6XWP3_9PLEO</name>
<accession>A0A6A6XWP3</accession>
<reference evidence="2" key="1">
    <citation type="journal article" date="2020" name="Stud. Mycol.">
        <title>101 Dothideomycetes genomes: a test case for predicting lifestyles and emergence of pathogens.</title>
        <authorList>
            <person name="Haridas S."/>
            <person name="Albert R."/>
            <person name="Binder M."/>
            <person name="Bloem J."/>
            <person name="Labutti K."/>
            <person name="Salamov A."/>
            <person name="Andreopoulos B."/>
            <person name="Baker S."/>
            <person name="Barry K."/>
            <person name="Bills G."/>
            <person name="Bluhm B."/>
            <person name="Cannon C."/>
            <person name="Castanera R."/>
            <person name="Culley D."/>
            <person name="Daum C."/>
            <person name="Ezra D."/>
            <person name="Gonzalez J."/>
            <person name="Henrissat B."/>
            <person name="Kuo A."/>
            <person name="Liang C."/>
            <person name="Lipzen A."/>
            <person name="Lutzoni F."/>
            <person name="Magnuson J."/>
            <person name="Mondo S."/>
            <person name="Nolan M."/>
            <person name="Ohm R."/>
            <person name="Pangilinan J."/>
            <person name="Park H.-J."/>
            <person name="Ramirez L."/>
            <person name="Alfaro M."/>
            <person name="Sun H."/>
            <person name="Tritt A."/>
            <person name="Yoshinaga Y."/>
            <person name="Zwiers L.-H."/>
            <person name="Turgeon B."/>
            <person name="Goodwin S."/>
            <person name="Spatafora J."/>
            <person name="Crous P."/>
            <person name="Grigoriev I."/>
        </authorList>
    </citation>
    <scope>NUCLEOTIDE SEQUENCE</scope>
    <source>
        <strain evidence="2">CBS 109.77</strain>
    </source>
</reference>
<gene>
    <name evidence="2" type="ORF">K505DRAFT_331525</name>
</gene>